<dbReference type="RefSeq" id="YP_010774110.1">
    <property type="nucleotide sequence ID" value="NC_074751.1"/>
</dbReference>
<evidence type="ECO:0000313" key="2">
    <source>
        <dbReference type="Proteomes" id="UP000595249"/>
    </source>
</evidence>
<protein>
    <submittedName>
        <fullName evidence="1">Uncharacterized protein</fullName>
    </submittedName>
</protein>
<dbReference type="Proteomes" id="UP000595249">
    <property type="component" value="Segment"/>
</dbReference>
<dbReference type="GeneID" id="80457011"/>
<accession>A0A7T3TKW9</accession>
<dbReference type="EMBL" id="MW021761">
    <property type="protein sequence ID" value="QPX75023.1"/>
    <property type="molecule type" value="Genomic_DNA"/>
</dbReference>
<organism evidence="1 2">
    <name type="scientific">Serratia phage vB_SmaS_Rovert</name>
    <dbReference type="NCBI Taxonomy" id="2777363"/>
    <lineage>
        <taxon>Viruses</taxon>
        <taxon>Duplodnaviria</taxon>
        <taxon>Heunggongvirae</taxon>
        <taxon>Uroviricota</taxon>
        <taxon>Caudoviricetes</taxon>
        <taxon>Rovertvirus</taxon>
        <taxon>Rovertvirus rovert</taxon>
    </lineage>
</organism>
<dbReference type="KEGG" id="vg:80457011"/>
<sequence length="78" mass="8792">MKELEDRYIVVKKTDVEDALKNMAFTEADLLGFYAVVNVLKESRAFEGKQDLTGIFVESDWPCFETVKNLVLGGDDDA</sequence>
<evidence type="ECO:0000313" key="1">
    <source>
        <dbReference type="EMBL" id="QPX75023.1"/>
    </source>
</evidence>
<reference evidence="1 2" key="1">
    <citation type="submission" date="2020-09" db="EMBL/GenBank/DDBJ databases">
        <authorList>
            <person name="Marshall N."/>
            <person name="Wilson M.E."/>
            <person name="Walker J.K."/>
            <person name="Johnson L."/>
            <person name="Sharma R."/>
            <person name="Carr E."/>
            <person name="Grose J.H."/>
        </authorList>
    </citation>
    <scope>NUCLEOTIDE SEQUENCE [LARGE SCALE GENOMIC DNA]</scope>
</reference>
<name>A0A7T3TKW9_9CAUD</name>
<proteinExistence type="predicted"/>
<keyword evidence="2" id="KW-1185">Reference proteome</keyword>